<dbReference type="AlphaFoldDB" id="A0A4P7UE70"/>
<reference evidence="6" key="3">
    <citation type="journal article" date="2019" name="Int. J. Syst. Evol. Microbiol.">
        <title>The Global Catalogue of Microorganisms (GCM) 10K type strain sequencing project: providing services to taxonomists for standard genome sequencing and annotation.</title>
        <authorList>
            <consortium name="The Broad Institute Genomics Platform"/>
            <consortium name="The Broad Institute Genome Sequencing Center for Infectious Disease"/>
            <person name="Wu L."/>
            <person name="Ma J."/>
        </authorList>
    </citation>
    <scope>NUCLEOTIDE SEQUENCE [LARGE SCALE GENOMIC DNA]</scope>
    <source>
        <strain evidence="6">CCM 7403</strain>
    </source>
</reference>
<proteinExistence type="predicted"/>
<dbReference type="RefSeq" id="WP_135832739.1">
    <property type="nucleotide sequence ID" value="NZ_BMCK01000005.1"/>
</dbReference>
<dbReference type="EMBL" id="BMCK01000005">
    <property type="protein sequence ID" value="GGD29391.1"/>
    <property type="molecule type" value="Genomic_DNA"/>
</dbReference>
<dbReference type="InterPro" id="IPR000639">
    <property type="entry name" value="Epox_hydrolase-like"/>
</dbReference>
<dbReference type="PRINTS" id="PR00412">
    <property type="entry name" value="EPOXHYDRLASE"/>
</dbReference>
<dbReference type="Proteomes" id="UP000630594">
    <property type="component" value="Unassembled WGS sequence"/>
</dbReference>
<dbReference type="PRINTS" id="PR00111">
    <property type="entry name" value="ABHYDROLASE"/>
</dbReference>
<keyword evidence="6" id="KW-1185">Reference proteome</keyword>
<reference evidence="3" key="5">
    <citation type="submission" date="2024-05" db="EMBL/GenBank/DDBJ databases">
        <authorList>
            <person name="Sun Q."/>
            <person name="Sedlacek I."/>
        </authorList>
    </citation>
    <scope>NUCLEOTIDE SEQUENCE</scope>
    <source>
        <strain evidence="3">CCM 7403</strain>
    </source>
</reference>
<dbReference type="InterPro" id="IPR029058">
    <property type="entry name" value="AB_hydrolase_fold"/>
</dbReference>
<evidence type="ECO:0000313" key="3">
    <source>
        <dbReference type="EMBL" id="GGD29391.1"/>
    </source>
</evidence>
<protein>
    <submittedName>
        <fullName evidence="4">Alpha/beta fold hydrolase</fullName>
    </submittedName>
    <submittedName>
        <fullName evidence="3">Alpha/beta hydrolase</fullName>
    </submittedName>
</protein>
<dbReference type="PANTHER" id="PTHR46118:SF4">
    <property type="entry name" value="PROTEIN ABHD11"/>
    <property type="match status" value="1"/>
</dbReference>
<dbReference type="GO" id="GO:0016787">
    <property type="term" value="F:hydrolase activity"/>
    <property type="evidence" value="ECO:0007669"/>
    <property type="project" value="UniProtKB-KW"/>
</dbReference>
<dbReference type="PANTHER" id="PTHR46118">
    <property type="entry name" value="PROTEIN ABHD11"/>
    <property type="match status" value="1"/>
</dbReference>
<evidence type="ECO:0000256" key="1">
    <source>
        <dbReference type="ARBA" id="ARBA00022801"/>
    </source>
</evidence>
<organism evidence="4 5">
    <name type="scientific">Nocardioides daphniae</name>
    <dbReference type="NCBI Taxonomy" id="402297"/>
    <lineage>
        <taxon>Bacteria</taxon>
        <taxon>Bacillati</taxon>
        <taxon>Actinomycetota</taxon>
        <taxon>Actinomycetes</taxon>
        <taxon>Propionibacteriales</taxon>
        <taxon>Nocardioidaceae</taxon>
        <taxon>Nocardioides</taxon>
    </lineage>
</organism>
<evidence type="ECO:0000259" key="2">
    <source>
        <dbReference type="Pfam" id="PF00561"/>
    </source>
</evidence>
<reference evidence="4 5" key="1">
    <citation type="journal article" date="2008" name="Int. J. Syst. Evol. Microbiol.">
        <title>Nocardioides daphniae sp. nov., isolated from Daphnia cucullata (Crustacea: Cladocera).</title>
        <authorList>
            <person name="Toth E.M."/>
            <person name="Keki Z."/>
            <person name="Homonnay Z.G."/>
            <person name="Borsodi A.K."/>
            <person name="Marialigeti K."/>
            <person name="Schumann P."/>
        </authorList>
    </citation>
    <scope>NUCLEOTIDE SEQUENCE [LARGE SCALE GENOMIC DNA]</scope>
    <source>
        <strain evidence="4 5">JCM 16608</strain>
    </source>
</reference>
<dbReference type="OrthoDB" id="63519at2"/>
<reference evidence="3" key="2">
    <citation type="journal article" date="2014" name="Int. J. Syst. Evol. Microbiol.">
        <title>Complete genome of a new Firmicutes species belonging to the dominant human colonic microbiota ('Ruminococcus bicirculans') reveals two chromosomes and a selective capacity to utilize plant glucans.</title>
        <authorList>
            <consortium name="NISC Comparative Sequencing Program"/>
            <person name="Wegmann U."/>
            <person name="Louis P."/>
            <person name="Goesmann A."/>
            <person name="Henrissat B."/>
            <person name="Duncan S.H."/>
            <person name="Flint H.J."/>
        </authorList>
    </citation>
    <scope>NUCLEOTIDE SEQUENCE</scope>
    <source>
        <strain evidence="3">CCM 7403</strain>
    </source>
</reference>
<dbReference type="Gene3D" id="3.40.50.1820">
    <property type="entry name" value="alpha/beta hydrolase"/>
    <property type="match status" value="1"/>
</dbReference>
<gene>
    <name evidence="4" type="ORF">E2C04_11830</name>
    <name evidence="3" type="ORF">GCM10007231_31070</name>
</gene>
<feature type="domain" description="AB hydrolase-1" evidence="2">
    <location>
        <begin position="19"/>
        <end position="251"/>
    </location>
</feature>
<reference evidence="4" key="4">
    <citation type="submission" date="2019-03" db="EMBL/GenBank/DDBJ databases">
        <authorList>
            <person name="Huang Y."/>
        </authorList>
    </citation>
    <scope>NUCLEOTIDE SEQUENCE</scope>
    <source>
        <strain evidence="4">JCM 16608</strain>
    </source>
</reference>
<dbReference type="Proteomes" id="UP000297025">
    <property type="component" value="Chromosome"/>
</dbReference>
<dbReference type="KEGG" id="ndp:E2C04_11830"/>
<dbReference type="SUPFAM" id="SSF53474">
    <property type="entry name" value="alpha/beta-Hydrolases"/>
    <property type="match status" value="1"/>
</dbReference>
<dbReference type="Pfam" id="PF00561">
    <property type="entry name" value="Abhydrolase_1"/>
    <property type="match status" value="1"/>
</dbReference>
<sequence>MSTAAAPLHTVQLGEQGSPLVFCHGLFGQGRNWTQIGKQFAADHRVLLVDMPNHGQSPWTEQVDLVADADRLAEQLRPLGPVALVGHSMGGKVAMLTALRHPEVVERLVVVDISPVTYRHLNEFAGYIDAMKAIDLATLERRDEADAALRDAVRSAGVRGFLLQNLRRDKDGAWGWVANLDGLRAHLADIGGWPEEWSDGVAPYDGPVLWIAGADSHYVKEEYAPAMEALFPRVRKVSIKNAGHWVHSERPDVFVEVLRRFLDGRPADA</sequence>
<dbReference type="InterPro" id="IPR000073">
    <property type="entry name" value="AB_hydrolase_1"/>
</dbReference>
<accession>A0A4P7UE70</accession>
<evidence type="ECO:0000313" key="6">
    <source>
        <dbReference type="Proteomes" id="UP000630594"/>
    </source>
</evidence>
<name>A0A4P7UE70_9ACTN</name>
<keyword evidence="1 4" id="KW-0378">Hydrolase</keyword>
<evidence type="ECO:0000313" key="4">
    <source>
        <dbReference type="EMBL" id="QCC77695.1"/>
    </source>
</evidence>
<dbReference type="EMBL" id="CP038462">
    <property type="protein sequence ID" value="QCC77695.1"/>
    <property type="molecule type" value="Genomic_DNA"/>
</dbReference>
<evidence type="ECO:0000313" key="5">
    <source>
        <dbReference type="Proteomes" id="UP000297025"/>
    </source>
</evidence>